<dbReference type="GeneID" id="5016784"/>
<comment type="similarity">
    <text evidence="2 6">Belongs to the adaptor complexes large subunit family.</text>
</comment>
<dbReference type="InterPro" id="IPR002553">
    <property type="entry name" value="Clathrin/coatomer_adapt-like_N"/>
</dbReference>
<dbReference type="KEGG" id="ptm:GSPATT00033455001"/>
<feature type="compositionally biased region" description="Polar residues" evidence="7">
    <location>
        <begin position="622"/>
        <end position="639"/>
    </location>
</feature>
<keyword evidence="4 6" id="KW-0653">Protein transport</keyword>
<evidence type="ECO:0000313" key="11">
    <source>
        <dbReference type="Proteomes" id="UP000000600"/>
    </source>
</evidence>
<feature type="region of interest" description="Disordered" evidence="7">
    <location>
        <begin position="1"/>
        <end position="23"/>
    </location>
</feature>
<dbReference type="EMBL" id="CT868027">
    <property type="protein sequence ID" value="CAK63602.1"/>
    <property type="molecule type" value="Genomic_DNA"/>
</dbReference>
<dbReference type="InterPro" id="IPR026739">
    <property type="entry name" value="AP_beta"/>
</dbReference>
<reference evidence="10 11" key="1">
    <citation type="journal article" date="2006" name="Nature">
        <title>Global trends of whole-genome duplications revealed by the ciliate Paramecium tetraurelia.</title>
        <authorList>
            <consortium name="Genoscope"/>
            <person name="Aury J.-M."/>
            <person name="Jaillon O."/>
            <person name="Duret L."/>
            <person name="Noel B."/>
            <person name="Jubin C."/>
            <person name="Porcel B.M."/>
            <person name="Segurens B."/>
            <person name="Daubin V."/>
            <person name="Anthouard V."/>
            <person name="Aiach N."/>
            <person name="Arnaiz O."/>
            <person name="Billaut A."/>
            <person name="Beisson J."/>
            <person name="Blanc I."/>
            <person name="Bouhouche K."/>
            <person name="Camara F."/>
            <person name="Duharcourt S."/>
            <person name="Guigo R."/>
            <person name="Gogendeau D."/>
            <person name="Katinka M."/>
            <person name="Keller A.-M."/>
            <person name="Kissmehl R."/>
            <person name="Klotz C."/>
            <person name="Koll F."/>
            <person name="Le Moue A."/>
            <person name="Lepere C."/>
            <person name="Malinsky S."/>
            <person name="Nowacki M."/>
            <person name="Nowak J.K."/>
            <person name="Plattner H."/>
            <person name="Poulain J."/>
            <person name="Ruiz F."/>
            <person name="Serrano V."/>
            <person name="Zagulski M."/>
            <person name="Dessen P."/>
            <person name="Betermier M."/>
            <person name="Weissenbach J."/>
            <person name="Scarpelli C."/>
            <person name="Schachter V."/>
            <person name="Sperling L."/>
            <person name="Meyer E."/>
            <person name="Cohen J."/>
            <person name="Wincker P."/>
        </authorList>
    </citation>
    <scope>NUCLEOTIDE SEQUENCE [LARGE SCALE GENOMIC DNA]</scope>
    <source>
        <strain evidence="10 11">Stock d4-2</strain>
    </source>
</reference>
<dbReference type="GO" id="GO:0012505">
    <property type="term" value="C:endomembrane system"/>
    <property type="evidence" value="ECO:0007669"/>
    <property type="project" value="UniProtKB-SubCell"/>
</dbReference>
<dbReference type="InParanoid" id="A0BYI5"/>
<evidence type="ECO:0000256" key="1">
    <source>
        <dbReference type="ARBA" id="ARBA00004308"/>
    </source>
</evidence>
<dbReference type="InterPro" id="IPR011989">
    <property type="entry name" value="ARM-like"/>
</dbReference>
<name>A0BYI5_PARTE</name>
<dbReference type="Gene3D" id="1.25.10.10">
    <property type="entry name" value="Leucine-rich Repeat Variant"/>
    <property type="match status" value="1"/>
</dbReference>
<dbReference type="GO" id="GO:0030276">
    <property type="term" value="F:clathrin binding"/>
    <property type="evidence" value="ECO:0007669"/>
    <property type="project" value="InterPro"/>
</dbReference>
<evidence type="ECO:0000256" key="3">
    <source>
        <dbReference type="ARBA" id="ARBA00022448"/>
    </source>
</evidence>
<dbReference type="Gene3D" id="3.30.310.10">
    <property type="entry name" value="TATA-Binding Protein"/>
    <property type="match status" value="1"/>
</dbReference>
<dbReference type="Proteomes" id="UP000000600">
    <property type="component" value="Unassembled WGS sequence"/>
</dbReference>
<feature type="domain" description="Clathrin/coatomer adaptor adaptin-like N-terminal" evidence="8">
    <location>
        <begin position="35"/>
        <end position="541"/>
    </location>
</feature>
<dbReference type="FunFam" id="1.25.10.10:FF:000113">
    <property type="entry name" value="Beta-adaptin-like protein A"/>
    <property type="match status" value="1"/>
</dbReference>
<dbReference type="eggNOG" id="KOG1061">
    <property type="taxonomic scope" value="Eukaryota"/>
</dbReference>
<protein>
    <recommendedName>
        <fullName evidence="6">AP complex subunit beta</fullName>
    </recommendedName>
</protein>
<accession>A0BYI5</accession>
<dbReference type="InterPro" id="IPR015151">
    <property type="entry name" value="B-adaptin_app_sub_C"/>
</dbReference>
<evidence type="ECO:0000256" key="2">
    <source>
        <dbReference type="ARBA" id="ARBA00006613"/>
    </source>
</evidence>
<dbReference type="PIRSF" id="PIRSF002291">
    <property type="entry name" value="AP_complex_beta"/>
    <property type="match status" value="1"/>
</dbReference>
<dbReference type="Pfam" id="PF01602">
    <property type="entry name" value="Adaptin_N"/>
    <property type="match status" value="1"/>
</dbReference>
<dbReference type="RefSeq" id="XP_001431000.1">
    <property type="nucleotide sequence ID" value="XM_001430963.1"/>
</dbReference>
<evidence type="ECO:0000256" key="6">
    <source>
        <dbReference type="PIRNR" id="PIRNR002291"/>
    </source>
</evidence>
<feature type="compositionally biased region" description="Polar residues" evidence="7">
    <location>
        <begin position="1"/>
        <end position="16"/>
    </location>
</feature>
<sequence>MRSNQPKATENGSKPSQYFEGNRKGEVNELKILVKNTINEKDDKKKREVVKKVIAYMTLGRIDVSKLFPEMCMASYTNDLVQKKMIYLYLTTYAEQNKDMAFMAISTFQKDCKHNDPKIRGFALRNLCSLRFSGAIEFLMPAIKEALSDIDAYVRKTAIMGCVKVFYMQPEQLNNIEDQLYKMISDNDPLVIINAIHALNEILAQEGGMALSKKMVDYLLGRLKEFNEWGQATILDELSKYSPKDDKEMFNIMNLLEERLKHSCSAIVLGVIKVFMNFTKNKPQIYEQVITRVKLPLVTLASISEGNFEIMYTILCHIKYIASKGYNSVFASDYKSFYCRVDEPTYIKLLKLEILSQIACDFNLGDMLNELGEYVTDVDQEISKKSIQALGAIAIRLPDLATAIVKQLSSFVTLQDYITNEVILAFKDILRKDPKHIKDCLEIIQSDNITDSNSKIALIYILGQFGSQIPLAPYILETYIGAQESVELKHTLLTSCLKVFFVRAPEMHQVLGKLFYVIINNENEDIDLKDRAAYYYRALKSNANEVKQFWQYNIKVDKFLEETIINKEALLFEFNSLSVIYEKNVNKFIKPIEYFNNLRSKELQDLNQEQSQTQTTQEQTSDVIENPQSQPYGQTNGQTNDLLEISEQPQQQMSLSVDSFIVNFAIDADHFENMWTNLNDGATFTRMLVRNDIANETSIEQLFKQYRLYNIAAGEEENVLKMYFYGSHQCQVFFEFEINKNLSTVILNTRSEIEDQAYLASKYVEDFLRQVHLIE</sequence>
<dbReference type="InterPro" id="IPR012295">
    <property type="entry name" value="TBP_dom_sf"/>
</dbReference>
<evidence type="ECO:0000259" key="8">
    <source>
        <dbReference type="Pfam" id="PF01602"/>
    </source>
</evidence>
<dbReference type="GO" id="GO:0006886">
    <property type="term" value="P:intracellular protein transport"/>
    <property type="evidence" value="ECO:0007669"/>
    <property type="project" value="InterPro"/>
</dbReference>
<keyword evidence="5 6" id="KW-0472">Membrane</keyword>
<feature type="region of interest" description="Disordered" evidence="7">
    <location>
        <begin position="605"/>
        <end position="639"/>
    </location>
</feature>
<proteinExistence type="inferred from homology"/>
<dbReference type="HOGENOM" id="CLU_006320_4_5_1"/>
<comment type="subcellular location">
    <subcellularLocation>
        <location evidence="1">Endomembrane system</location>
    </subcellularLocation>
</comment>
<evidence type="ECO:0000259" key="9">
    <source>
        <dbReference type="Pfam" id="PF09066"/>
    </source>
</evidence>
<gene>
    <name evidence="10" type="ORF">GSPATT00033455001</name>
</gene>
<dbReference type="OrthoDB" id="10254310at2759"/>
<dbReference type="OMA" id="FLATAKC"/>
<dbReference type="GO" id="GO:0016192">
    <property type="term" value="P:vesicle-mediated transport"/>
    <property type="evidence" value="ECO:0000318"/>
    <property type="project" value="GO_Central"/>
</dbReference>
<feature type="domain" description="Beta-adaptin appendage C-terminal subdomain" evidence="9">
    <location>
        <begin position="663"/>
        <end position="768"/>
    </location>
</feature>
<dbReference type="AlphaFoldDB" id="A0BYI5"/>
<dbReference type="FunCoup" id="A0BYI5">
    <property type="interactions" value="451"/>
</dbReference>
<dbReference type="STRING" id="5888.A0BYI5"/>
<dbReference type="InterPro" id="IPR016342">
    <property type="entry name" value="AP_complex_bsu_1_2_4"/>
</dbReference>
<evidence type="ECO:0000256" key="4">
    <source>
        <dbReference type="ARBA" id="ARBA00022927"/>
    </source>
</evidence>
<evidence type="ECO:0000313" key="10">
    <source>
        <dbReference type="EMBL" id="CAK63602.1"/>
    </source>
</evidence>
<keyword evidence="11" id="KW-1185">Reference proteome</keyword>
<dbReference type="Pfam" id="PF09066">
    <property type="entry name" value="B2-adapt-app_C"/>
    <property type="match status" value="1"/>
</dbReference>
<evidence type="ECO:0000256" key="7">
    <source>
        <dbReference type="SAM" id="MobiDB-lite"/>
    </source>
</evidence>
<dbReference type="GO" id="GO:0030131">
    <property type="term" value="C:clathrin adaptor complex"/>
    <property type="evidence" value="ECO:0007669"/>
    <property type="project" value="InterPro"/>
</dbReference>
<dbReference type="InterPro" id="IPR016024">
    <property type="entry name" value="ARM-type_fold"/>
</dbReference>
<keyword evidence="3 6" id="KW-0813">Transport</keyword>
<feature type="compositionally biased region" description="Low complexity" evidence="7">
    <location>
        <begin position="608"/>
        <end position="621"/>
    </location>
</feature>
<organism evidence="10 11">
    <name type="scientific">Paramecium tetraurelia</name>
    <dbReference type="NCBI Taxonomy" id="5888"/>
    <lineage>
        <taxon>Eukaryota</taxon>
        <taxon>Sar</taxon>
        <taxon>Alveolata</taxon>
        <taxon>Ciliophora</taxon>
        <taxon>Intramacronucleata</taxon>
        <taxon>Oligohymenophorea</taxon>
        <taxon>Peniculida</taxon>
        <taxon>Parameciidae</taxon>
        <taxon>Paramecium</taxon>
    </lineage>
</organism>
<dbReference type="PANTHER" id="PTHR11134">
    <property type="entry name" value="ADAPTOR COMPLEX SUBUNIT BETA FAMILY MEMBER"/>
    <property type="match status" value="1"/>
</dbReference>
<evidence type="ECO:0000256" key="5">
    <source>
        <dbReference type="ARBA" id="ARBA00023136"/>
    </source>
</evidence>
<dbReference type="SUPFAM" id="SSF48371">
    <property type="entry name" value="ARM repeat"/>
    <property type="match status" value="1"/>
</dbReference>